<feature type="compositionally biased region" description="Polar residues" evidence="1">
    <location>
        <begin position="31"/>
        <end position="47"/>
    </location>
</feature>
<dbReference type="Proteomes" id="UP000247810">
    <property type="component" value="Unassembled WGS sequence"/>
</dbReference>
<dbReference type="OrthoDB" id="5350396at2759"/>
<evidence type="ECO:0000256" key="1">
    <source>
        <dbReference type="SAM" id="MobiDB-lite"/>
    </source>
</evidence>
<reference evidence="2 3" key="1">
    <citation type="submission" date="2018-02" db="EMBL/GenBank/DDBJ databases">
        <title>The genomes of Aspergillus section Nigri reveals drivers in fungal speciation.</title>
        <authorList>
            <consortium name="DOE Joint Genome Institute"/>
            <person name="Vesth T.C."/>
            <person name="Nybo J."/>
            <person name="Theobald S."/>
            <person name="Brandl J."/>
            <person name="Frisvad J.C."/>
            <person name="Nielsen K.F."/>
            <person name="Lyhne E.K."/>
            <person name="Kogle M.E."/>
            <person name="Kuo A."/>
            <person name="Riley R."/>
            <person name="Clum A."/>
            <person name="Nolan M."/>
            <person name="Lipzen A."/>
            <person name="Salamov A."/>
            <person name="Henrissat B."/>
            <person name="Wiebenga A."/>
            <person name="De vries R.P."/>
            <person name="Grigoriev I.V."/>
            <person name="Mortensen U.H."/>
            <person name="Andersen M.R."/>
            <person name="Baker S.E."/>
        </authorList>
    </citation>
    <scope>NUCLEOTIDE SEQUENCE [LARGE SCALE GENOMIC DNA]</scope>
    <source>
        <strain evidence="2 3">CBS 707.79</strain>
    </source>
</reference>
<gene>
    <name evidence="2" type="ORF">BO71DRAFT_481007</name>
</gene>
<dbReference type="EMBL" id="KZ825821">
    <property type="protein sequence ID" value="PYH97714.1"/>
    <property type="molecule type" value="Genomic_DNA"/>
</dbReference>
<organism evidence="2 3">
    <name type="scientific">Aspergillus ellipticus CBS 707.79</name>
    <dbReference type="NCBI Taxonomy" id="1448320"/>
    <lineage>
        <taxon>Eukaryota</taxon>
        <taxon>Fungi</taxon>
        <taxon>Dikarya</taxon>
        <taxon>Ascomycota</taxon>
        <taxon>Pezizomycotina</taxon>
        <taxon>Eurotiomycetes</taxon>
        <taxon>Eurotiomycetidae</taxon>
        <taxon>Eurotiales</taxon>
        <taxon>Aspergillaceae</taxon>
        <taxon>Aspergillus</taxon>
        <taxon>Aspergillus subgen. Circumdati</taxon>
    </lineage>
</organism>
<sequence>MRITNFFKPPSFAAPRDVGADSRGDDPAPAPQSSPLTELSSSLRSNDPSPQRPGGPSSQLNVSLSQSIGDATGNQSLNNSFLSTRDPSPGTSFNSSQRVVKKGKEVVISSDGEDTDSISSLESPDDLFTKFVTPANSVGKKSNDSDSGGSGMNLRGRSSKDRRSNGPFRFQSAPKYKNTLDSLVVRTVDDNETEAKIAKLRAALESEALQEAEKKNATVHDSTVPSTRLHEGVLTSALGDQDGNLGLRRLLDAVRRTEALDLDKSWHFFDNETEWPPAPDFPTTSIEPGSQLFGLRETHSRERAFHSGIIDFALSRSMLPDALISWIFQAAPSEPQDSIRQAYCRAMKNTPAERIKTLIKPEDIDKVFKRLGATPKALAMSEEVVPDAEVTKGHLETGCPREAALLAVLDLLCGAADSFADKTRERVLEFLFRLTLDASLTGNSLICAELEQAILNVLYSVPDDMADDLALRLSISVYDTIKDATLQSRLLKHIVPASDWIALIRCRLALSFLTHSPLPLSEPINEVINLRRVIDIVKEPRFDVQRYKAQGQNGYDYEELGAITVILNIVIDCGRFEADFHDRDAEREFNADVDVLAERLKKIFAFIEDSGASHLKRTLAKEALEALHYRVVYSVRSKPPPKKSIFGDVGPLRERRDAFAAAGFTPVQGPDTNMPIRQHGQ</sequence>
<feature type="region of interest" description="Disordered" evidence="1">
    <location>
        <begin position="1"/>
        <end position="173"/>
    </location>
</feature>
<evidence type="ECO:0000313" key="2">
    <source>
        <dbReference type="EMBL" id="PYH97714.1"/>
    </source>
</evidence>
<proteinExistence type="predicted"/>
<feature type="compositionally biased region" description="Low complexity" evidence="1">
    <location>
        <begin position="48"/>
        <end position="59"/>
    </location>
</feature>
<feature type="compositionally biased region" description="Polar residues" evidence="1">
    <location>
        <begin position="60"/>
        <end position="98"/>
    </location>
</feature>
<protein>
    <submittedName>
        <fullName evidence="2">Uncharacterized protein</fullName>
    </submittedName>
</protein>
<name>A0A319DLV3_9EURO</name>
<accession>A0A319DLV3</accession>
<dbReference type="VEuPathDB" id="FungiDB:BO71DRAFT_481007"/>
<dbReference type="STRING" id="1448320.A0A319DLV3"/>
<dbReference type="AlphaFoldDB" id="A0A319DLV3"/>
<keyword evidence="3" id="KW-1185">Reference proteome</keyword>
<evidence type="ECO:0000313" key="3">
    <source>
        <dbReference type="Proteomes" id="UP000247810"/>
    </source>
</evidence>